<dbReference type="InterPro" id="IPR029058">
    <property type="entry name" value="AB_hydrolase_fold"/>
</dbReference>
<dbReference type="Gene3D" id="3.40.50.1820">
    <property type="entry name" value="alpha/beta hydrolase"/>
    <property type="match status" value="1"/>
</dbReference>
<dbReference type="Pfam" id="PF00450">
    <property type="entry name" value="Peptidase_S10"/>
    <property type="match status" value="1"/>
</dbReference>
<dbReference type="SUPFAM" id="SSF53474">
    <property type="entry name" value="alpha/beta-Hydrolases"/>
    <property type="match status" value="1"/>
</dbReference>
<dbReference type="InterPro" id="IPR033124">
    <property type="entry name" value="Ser_caboxypep_his_AS"/>
</dbReference>
<evidence type="ECO:0000256" key="5">
    <source>
        <dbReference type="ARBA" id="ARBA00022801"/>
    </source>
</evidence>
<accession>A0A4S4L389</accession>
<dbReference type="AlphaFoldDB" id="A0A4S4L389"/>
<evidence type="ECO:0000256" key="1">
    <source>
        <dbReference type="ARBA" id="ARBA00009431"/>
    </source>
</evidence>
<dbReference type="PROSITE" id="PS00560">
    <property type="entry name" value="CARBOXYPEPT_SER_HIS"/>
    <property type="match status" value="1"/>
</dbReference>
<organism evidence="8 9">
    <name type="scientific">Phellinidium pouzarii</name>
    <dbReference type="NCBI Taxonomy" id="167371"/>
    <lineage>
        <taxon>Eukaryota</taxon>
        <taxon>Fungi</taxon>
        <taxon>Dikarya</taxon>
        <taxon>Basidiomycota</taxon>
        <taxon>Agaricomycotina</taxon>
        <taxon>Agaricomycetes</taxon>
        <taxon>Hymenochaetales</taxon>
        <taxon>Hymenochaetaceae</taxon>
        <taxon>Phellinidium</taxon>
    </lineage>
</organism>
<feature type="signal peptide" evidence="7">
    <location>
        <begin position="1"/>
        <end position="19"/>
    </location>
</feature>
<comment type="caution">
    <text evidence="8">The sequence shown here is derived from an EMBL/GenBank/DDBJ whole genome shotgun (WGS) entry which is preliminary data.</text>
</comment>
<evidence type="ECO:0000256" key="4">
    <source>
        <dbReference type="ARBA" id="ARBA00022729"/>
    </source>
</evidence>
<comment type="similarity">
    <text evidence="1 7">Belongs to the peptidase S10 family.</text>
</comment>
<evidence type="ECO:0000256" key="7">
    <source>
        <dbReference type="RuleBase" id="RU361156"/>
    </source>
</evidence>
<dbReference type="GO" id="GO:0006508">
    <property type="term" value="P:proteolysis"/>
    <property type="evidence" value="ECO:0007669"/>
    <property type="project" value="UniProtKB-KW"/>
</dbReference>
<dbReference type="GO" id="GO:0004185">
    <property type="term" value="F:serine-type carboxypeptidase activity"/>
    <property type="evidence" value="ECO:0007669"/>
    <property type="project" value="UniProtKB-UniRule"/>
</dbReference>
<dbReference type="PANTHER" id="PTHR11802:SF113">
    <property type="entry name" value="SERINE CARBOXYPEPTIDASE CTSA-4.1"/>
    <property type="match status" value="1"/>
</dbReference>
<dbReference type="PROSITE" id="PS00131">
    <property type="entry name" value="CARBOXYPEPT_SER_SER"/>
    <property type="match status" value="1"/>
</dbReference>
<dbReference type="PRINTS" id="PR00724">
    <property type="entry name" value="CRBOXYPTASEC"/>
</dbReference>
<evidence type="ECO:0000256" key="6">
    <source>
        <dbReference type="ARBA" id="ARBA00023180"/>
    </source>
</evidence>
<feature type="chain" id="PRO_5020942621" description="Carboxypeptidase" evidence="7">
    <location>
        <begin position="20"/>
        <end position="488"/>
    </location>
</feature>
<dbReference type="InterPro" id="IPR001563">
    <property type="entry name" value="Peptidase_S10"/>
</dbReference>
<protein>
    <recommendedName>
        <fullName evidence="7">Carboxypeptidase</fullName>
        <ecNumber evidence="7">3.4.16.-</ecNumber>
    </recommendedName>
</protein>
<dbReference type="Gene3D" id="1.10.287.410">
    <property type="match status" value="1"/>
</dbReference>
<keyword evidence="6" id="KW-0325">Glycoprotein</keyword>
<reference evidence="8 9" key="1">
    <citation type="submission" date="2019-02" db="EMBL/GenBank/DDBJ databases">
        <title>Genome sequencing of the rare red list fungi Phellinidium pouzarii.</title>
        <authorList>
            <person name="Buettner E."/>
            <person name="Kellner H."/>
        </authorList>
    </citation>
    <scope>NUCLEOTIDE SEQUENCE [LARGE SCALE GENOMIC DNA]</scope>
    <source>
        <strain evidence="8 9">DSM 108285</strain>
    </source>
</reference>
<keyword evidence="5 7" id="KW-0378">Hydrolase</keyword>
<keyword evidence="9" id="KW-1185">Reference proteome</keyword>
<gene>
    <name evidence="8" type="ORF">EW145_g4513</name>
</gene>
<dbReference type="EMBL" id="SGPK01000234">
    <property type="protein sequence ID" value="THH05832.1"/>
    <property type="molecule type" value="Genomic_DNA"/>
</dbReference>
<evidence type="ECO:0000256" key="2">
    <source>
        <dbReference type="ARBA" id="ARBA00022645"/>
    </source>
</evidence>
<dbReference type="InterPro" id="IPR018202">
    <property type="entry name" value="Ser_caboxypep_ser_AS"/>
</dbReference>
<dbReference type="Proteomes" id="UP000308199">
    <property type="component" value="Unassembled WGS sequence"/>
</dbReference>
<evidence type="ECO:0000256" key="3">
    <source>
        <dbReference type="ARBA" id="ARBA00022670"/>
    </source>
</evidence>
<name>A0A4S4L389_9AGAM</name>
<evidence type="ECO:0000313" key="9">
    <source>
        <dbReference type="Proteomes" id="UP000308199"/>
    </source>
</evidence>
<dbReference type="EC" id="3.4.16.-" evidence="7"/>
<dbReference type="OrthoDB" id="443318at2759"/>
<keyword evidence="3 7" id="KW-0645">Protease</keyword>
<keyword evidence="2 7" id="KW-0121">Carboxypeptidase</keyword>
<dbReference type="GO" id="GO:0000324">
    <property type="term" value="C:fungal-type vacuole"/>
    <property type="evidence" value="ECO:0007669"/>
    <property type="project" value="TreeGrafter"/>
</dbReference>
<evidence type="ECO:0000313" key="8">
    <source>
        <dbReference type="EMBL" id="THH05832.1"/>
    </source>
</evidence>
<sequence>MKLFYSLYTFIAFAGVATASIGVREQTVFASLSEPIREFRTLDLTSISSEQFTTFSHPGFPGRSARIKKSTFCDGGVNSYTGYIDVGAKHLFFYFFESRNDPDTDDVLLWTNGGPGGSSATGLFMELGPCNIASTNSTKYNPYSWNSNANIFFIDQPIGVGFSYHDFSDSPSSSEEAGLDVAAFSAIFFETFSKFKGRNFHLTGESYAGRYLPVYAAAIYDQNADLIAKGLTPINLKSIMIGNGATDFLYLMISYYDMQCTSAGIAPVQPISTCVRMKQTIPRCDKMYKAACVEHFDLIDCRAAFDFCQAELMMPYIEAGYNNYDMSMKCVTNQDCYPEQDDIAEYLNSASVRLELGVDSDFGNFTSVSYAVNGRFWASGDPLHQTQLYVAELLARGVKVLIYAGAYDFICNWVGNERWTLDMEWAGQAGFAGVPLREWLMDGNPAGKTRTNGNLTFATIYGAGHLVPHDKPNESLEMVKRWLADVPM</sequence>
<dbReference type="PANTHER" id="PTHR11802">
    <property type="entry name" value="SERINE PROTEASE FAMILY S10 SERINE CARBOXYPEPTIDASE"/>
    <property type="match status" value="1"/>
</dbReference>
<keyword evidence="4 7" id="KW-0732">Signal</keyword>
<proteinExistence type="inferred from homology"/>